<organism evidence="2 3">
    <name type="scientific">Filimonas zeae</name>
    <dbReference type="NCBI Taxonomy" id="1737353"/>
    <lineage>
        <taxon>Bacteria</taxon>
        <taxon>Pseudomonadati</taxon>
        <taxon>Bacteroidota</taxon>
        <taxon>Chitinophagia</taxon>
        <taxon>Chitinophagales</taxon>
        <taxon>Chitinophagaceae</taxon>
        <taxon>Filimonas</taxon>
    </lineage>
</organism>
<evidence type="ECO:0000256" key="1">
    <source>
        <dbReference type="SAM" id="SignalP"/>
    </source>
</evidence>
<dbReference type="Proteomes" id="UP000627292">
    <property type="component" value="Unassembled WGS sequence"/>
</dbReference>
<reference evidence="2" key="1">
    <citation type="journal article" date="2014" name="Int. J. Syst. Evol. Microbiol.">
        <title>Complete genome sequence of Corynebacterium casei LMG S-19264T (=DSM 44701T), isolated from a smear-ripened cheese.</title>
        <authorList>
            <consortium name="US DOE Joint Genome Institute (JGI-PGF)"/>
            <person name="Walter F."/>
            <person name="Albersmeier A."/>
            <person name="Kalinowski J."/>
            <person name="Ruckert C."/>
        </authorList>
    </citation>
    <scope>NUCLEOTIDE SEQUENCE</scope>
    <source>
        <strain evidence="2">CGMCC 1.15290</strain>
    </source>
</reference>
<sequence>MKIYTPVCCVLLASLCFSVTARSSVPRQQIIERLKTLRNIVCNSSFSGHYRSYQDSCHSIINEAIARIDSDEADYTSSNLQSVETLIELAGQMRFYRRIGKVNILCNVYKQLVFTFKNGQEQSCLACNPKM</sequence>
<dbReference type="EMBL" id="BMIB01000001">
    <property type="protein sequence ID" value="GGH62503.1"/>
    <property type="molecule type" value="Genomic_DNA"/>
</dbReference>
<keyword evidence="1" id="KW-0732">Signal</keyword>
<reference evidence="2" key="2">
    <citation type="submission" date="2020-09" db="EMBL/GenBank/DDBJ databases">
        <authorList>
            <person name="Sun Q."/>
            <person name="Zhou Y."/>
        </authorList>
    </citation>
    <scope>NUCLEOTIDE SEQUENCE</scope>
    <source>
        <strain evidence="2">CGMCC 1.15290</strain>
    </source>
</reference>
<protein>
    <submittedName>
        <fullName evidence="2">Uncharacterized protein</fullName>
    </submittedName>
</protein>
<evidence type="ECO:0000313" key="2">
    <source>
        <dbReference type="EMBL" id="GGH62503.1"/>
    </source>
</evidence>
<name>A0A917IT55_9BACT</name>
<feature type="signal peptide" evidence="1">
    <location>
        <begin position="1"/>
        <end position="23"/>
    </location>
</feature>
<evidence type="ECO:0000313" key="3">
    <source>
        <dbReference type="Proteomes" id="UP000627292"/>
    </source>
</evidence>
<accession>A0A917IT55</accession>
<keyword evidence="3" id="KW-1185">Reference proteome</keyword>
<proteinExistence type="predicted"/>
<dbReference type="RefSeq" id="WP_188951110.1">
    <property type="nucleotide sequence ID" value="NZ_BMIB01000001.1"/>
</dbReference>
<gene>
    <name evidence="2" type="ORF">GCM10011379_12510</name>
</gene>
<dbReference type="AlphaFoldDB" id="A0A917IT55"/>
<comment type="caution">
    <text evidence="2">The sequence shown here is derived from an EMBL/GenBank/DDBJ whole genome shotgun (WGS) entry which is preliminary data.</text>
</comment>
<feature type="chain" id="PRO_5036789388" evidence="1">
    <location>
        <begin position="24"/>
        <end position="131"/>
    </location>
</feature>